<feature type="region of interest" description="Disordered" evidence="1">
    <location>
        <begin position="192"/>
        <end position="251"/>
    </location>
</feature>
<feature type="compositionally biased region" description="Basic residues" evidence="1">
    <location>
        <begin position="228"/>
        <end position="237"/>
    </location>
</feature>
<dbReference type="AlphaFoldDB" id="A0A0C3LFA3"/>
<feature type="compositionally biased region" description="Basic and acidic residues" evidence="1">
    <location>
        <begin position="366"/>
        <end position="375"/>
    </location>
</feature>
<feature type="region of interest" description="Disordered" evidence="1">
    <location>
        <begin position="909"/>
        <end position="933"/>
    </location>
</feature>
<reference evidence="3" key="2">
    <citation type="submission" date="2015-01" db="EMBL/GenBank/DDBJ databases">
        <title>Evolutionary Origins and Diversification of the Mycorrhizal Mutualists.</title>
        <authorList>
            <consortium name="DOE Joint Genome Institute"/>
            <consortium name="Mycorrhizal Genomics Consortium"/>
            <person name="Kohler A."/>
            <person name="Kuo A."/>
            <person name="Nagy L.G."/>
            <person name="Floudas D."/>
            <person name="Copeland A."/>
            <person name="Barry K.W."/>
            <person name="Cichocki N."/>
            <person name="Veneault-Fourrey C."/>
            <person name="LaButti K."/>
            <person name="Lindquist E.A."/>
            <person name="Lipzen A."/>
            <person name="Lundell T."/>
            <person name="Morin E."/>
            <person name="Murat C."/>
            <person name="Riley R."/>
            <person name="Ohm R."/>
            <person name="Sun H."/>
            <person name="Tunlid A."/>
            <person name="Henrissat B."/>
            <person name="Grigoriev I.V."/>
            <person name="Hibbett D.S."/>
            <person name="Martin F."/>
        </authorList>
    </citation>
    <scope>NUCLEOTIDE SEQUENCE [LARGE SCALE GENOMIC DNA]</scope>
    <source>
        <strain evidence="3">MUT 4182</strain>
    </source>
</reference>
<evidence type="ECO:0000256" key="1">
    <source>
        <dbReference type="SAM" id="MobiDB-lite"/>
    </source>
</evidence>
<evidence type="ECO:0000313" key="3">
    <source>
        <dbReference type="Proteomes" id="UP000054248"/>
    </source>
</evidence>
<feature type="region of interest" description="Disordered" evidence="1">
    <location>
        <begin position="266"/>
        <end position="463"/>
    </location>
</feature>
<protein>
    <submittedName>
        <fullName evidence="2">Uncharacterized protein</fullName>
    </submittedName>
</protein>
<reference evidence="2 3" key="1">
    <citation type="submission" date="2014-04" db="EMBL/GenBank/DDBJ databases">
        <authorList>
            <consortium name="DOE Joint Genome Institute"/>
            <person name="Kuo A."/>
            <person name="Girlanda M."/>
            <person name="Perotto S."/>
            <person name="Kohler A."/>
            <person name="Nagy L.G."/>
            <person name="Floudas D."/>
            <person name="Copeland A."/>
            <person name="Barry K.W."/>
            <person name="Cichocki N."/>
            <person name="Veneault-Fourrey C."/>
            <person name="LaButti K."/>
            <person name="Lindquist E.A."/>
            <person name="Lipzen A."/>
            <person name="Lundell T."/>
            <person name="Morin E."/>
            <person name="Murat C."/>
            <person name="Sun H."/>
            <person name="Tunlid A."/>
            <person name="Henrissat B."/>
            <person name="Grigoriev I.V."/>
            <person name="Hibbett D.S."/>
            <person name="Martin F."/>
            <person name="Nordberg H.P."/>
            <person name="Cantor M.N."/>
            <person name="Hua S.X."/>
        </authorList>
    </citation>
    <scope>NUCLEOTIDE SEQUENCE [LARGE SCALE GENOMIC DNA]</scope>
    <source>
        <strain evidence="2 3">MUT 4182</strain>
    </source>
</reference>
<dbReference type="Proteomes" id="UP000054248">
    <property type="component" value="Unassembled WGS sequence"/>
</dbReference>
<dbReference type="EMBL" id="KN823186">
    <property type="protein sequence ID" value="KIO20132.1"/>
    <property type="molecule type" value="Genomic_DNA"/>
</dbReference>
<feature type="compositionally biased region" description="Polar residues" evidence="1">
    <location>
        <begin position="393"/>
        <end position="423"/>
    </location>
</feature>
<organism evidence="2 3">
    <name type="scientific">Tulasnella calospora MUT 4182</name>
    <dbReference type="NCBI Taxonomy" id="1051891"/>
    <lineage>
        <taxon>Eukaryota</taxon>
        <taxon>Fungi</taxon>
        <taxon>Dikarya</taxon>
        <taxon>Basidiomycota</taxon>
        <taxon>Agaricomycotina</taxon>
        <taxon>Agaricomycetes</taxon>
        <taxon>Cantharellales</taxon>
        <taxon>Tulasnellaceae</taxon>
        <taxon>Tulasnella</taxon>
    </lineage>
</organism>
<accession>A0A0C3LFA3</accession>
<dbReference type="OrthoDB" id="3256803at2759"/>
<feature type="compositionally biased region" description="Polar residues" evidence="1">
    <location>
        <begin position="342"/>
        <end position="353"/>
    </location>
</feature>
<sequence>MSGNAQGPNIQHTLLHANPSELELFDKGLDDDLSMVAGSSSKGRSKTKGKGKASTSTEGSANPQPSEVGPKPLVTSTKLASRSFALWSPPANVNTDKKRAEYLSRFLGSTFKNNFSIQLSWNSISANNERFIEPQRRPRDSDDRPVQLMSPLAMPVDSHLNPWWNFLQSCAKGQVADDKVFSWKPEATRLAIPSIPAPANPDVHESGELSRTANVKKRRRGETNAAPRKSRKGKGKARPASDDPEFNLGEDVDGLMEDAEAYRQGEEVMSARTLRPRRTTNVTPAGPSTDRKGSNVESESEDAESQQETNSRVEEPGQAETRVRRSRPNPLRILSPEPQDVIESSQVDASSPSAIPLLHENLPAAPEKDNKRPAFPEDQPPAEVSQAGPCRPQSPSVEASETNLEPSPGEASSDQTRADSTLDQPAPEASRATLRPSPGAAGYQALVDGTPEKSPLKPSGKPTAAVKSLLGAVSGKRTQSPIRPQQFTELRLGHPCMFTGEASASGSPGWLQVKPLLSIWGSKISFLNLSECDISYNPASPKLDLPLPSALTSAISIMQIFLAMQQGDPHRPDLPLVRVSPTCGLDALHPHHHLRQVVEGILDVQAPLPSCKFFESNMLLKPEGIQAFFGVLEAALESFIDALTADDVTIRYAEINFFTVLRLALYVKETTFMRDEAARGPVTKRVASLLDRFVSVLASVAALRYMQEYLGEAAGRWCREEAEKRGARWEMWFSVGQLWKAAMTGLASAVSQKRQDLFLFRGIDDVIAPSVKSVIEHLIAQPAWWSPPGNGVPVAFTVGVKQFIPSETLLNRLPEISWARLSFIDRCSVLLTVFICAIQLSHEPEDLSQLEISTSDGFDSLIQLFGMRCSDLKRAIEGAAGTELGPRKAVQESEDEVRRRRVVQAWLPAQPQTSSRVPATPSMIDEQKGEQPLENADGLAALAEEEEEESAELPDGAEESEIATAVVGLKGAKAKRKVPVGGRRTAPPSVGAAENPRRRLRQAEAAIEEEQSEERPRRTAYLNNIYASRMRPPKASTSEQPKAAVTKAKASVKSSEPFSSPRKLTKKEKAAEAAAKKAAKKAA</sequence>
<evidence type="ECO:0000313" key="2">
    <source>
        <dbReference type="EMBL" id="KIO20132.1"/>
    </source>
</evidence>
<feature type="compositionally biased region" description="Acidic residues" evidence="1">
    <location>
        <begin position="242"/>
        <end position="251"/>
    </location>
</feature>
<gene>
    <name evidence="2" type="ORF">M407DRAFT_30206</name>
</gene>
<feature type="compositionally biased region" description="Low complexity" evidence="1">
    <location>
        <begin position="1042"/>
        <end position="1055"/>
    </location>
</feature>
<feature type="region of interest" description="Disordered" evidence="1">
    <location>
        <begin position="971"/>
        <end position="1083"/>
    </location>
</feature>
<name>A0A0C3LFA3_9AGAM</name>
<dbReference type="HOGENOM" id="CLU_285781_0_0_1"/>
<proteinExistence type="predicted"/>
<feature type="region of interest" description="Disordered" evidence="1">
    <location>
        <begin position="33"/>
        <end position="73"/>
    </location>
</feature>
<keyword evidence="3" id="KW-1185">Reference proteome</keyword>